<accession>A0A917EGY6</accession>
<dbReference type="InterPro" id="IPR029068">
    <property type="entry name" value="Glyas_Bleomycin-R_OHBP_Dase"/>
</dbReference>
<dbReference type="PANTHER" id="PTHR33990">
    <property type="entry name" value="PROTEIN YJDN-RELATED"/>
    <property type="match status" value="1"/>
</dbReference>
<keyword evidence="3" id="KW-1185">Reference proteome</keyword>
<dbReference type="Pfam" id="PF06983">
    <property type="entry name" value="3-dmu-9_3-mt"/>
    <property type="match status" value="1"/>
</dbReference>
<reference evidence="2" key="2">
    <citation type="submission" date="2020-09" db="EMBL/GenBank/DDBJ databases">
        <authorList>
            <person name="Sun Q."/>
            <person name="Zhou Y."/>
        </authorList>
    </citation>
    <scope>NUCLEOTIDE SEQUENCE</scope>
    <source>
        <strain evidence="2">CGMCC 1.16012</strain>
    </source>
</reference>
<reference evidence="2" key="1">
    <citation type="journal article" date="2014" name="Int. J. Syst. Evol. Microbiol.">
        <title>Complete genome sequence of Corynebacterium casei LMG S-19264T (=DSM 44701T), isolated from a smear-ripened cheese.</title>
        <authorList>
            <consortium name="US DOE Joint Genome Institute (JGI-PGF)"/>
            <person name="Walter F."/>
            <person name="Albersmeier A."/>
            <person name="Kalinowski J."/>
            <person name="Ruckert C."/>
        </authorList>
    </citation>
    <scope>NUCLEOTIDE SEQUENCE</scope>
    <source>
        <strain evidence="2">CGMCC 1.16012</strain>
    </source>
</reference>
<sequence>MPVPYIHFDTDCREAMTFYQAVFGGELEIMGYDQMPDAPTEMAQSSNVMHATLTTDKGPLFASDAFPGTSNAPQASVSISWDVADAAEGKALFEKLMSEGGEIVMPFEATFFASGFGMGKDRFGTHWMIMTGAEAE</sequence>
<evidence type="ECO:0000259" key="1">
    <source>
        <dbReference type="Pfam" id="PF06983"/>
    </source>
</evidence>
<dbReference type="SUPFAM" id="SSF54593">
    <property type="entry name" value="Glyoxalase/Bleomycin resistance protein/Dihydroxybiphenyl dioxygenase"/>
    <property type="match status" value="1"/>
</dbReference>
<evidence type="ECO:0000313" key="3">
    <source>
        <dbReference type="Proteomes" id="UP000606730"/>
    </source>
</evidence>
<dbReference type="AlphaFoldDB" id="A0A917EGY6"/>
<name>A0A917EGY6_9RHOB</name>
<dbReference type="PANTHER" id="PTHR33990:SF1">
    <property type="entry name" value="PROTEIN YJDN"/>
    <property type="match status" value="1"/>
</dbReference>
<protein>
    <submittedName>
        <fullName evidence="2">VOC family protein</fullName>
    </submittedName>
</protein>
<dbReference type="Gene3D" id="3.10.180.10">
    <property type="entry name" value="2,3-Dihydroxybiphenyl 1,2-Dioxygenase, domain 1"/>
    <property type="match status" value="1"/>
</dbReference>
<proteinExistence type="predicted"/>
<dbReference type="EMBL" id="BMKN01000001">
    <property type="protein sequence ID" value="GGE39997.1"/>
    <property type="molecule type" value="Genomic_DNA"/>
</dbReference>
<comment type="caution">
    <text evidence="2">The sequence shown here is derived from an EMBL/GenBank/DDBJ whole genome shotgun (WGS) entry which is preliminary data.</text>
</comment>
<organism evidence="2 3">
    <name type="scientific">Actibacterium pelagium</name>
    <dbReference type="NCBI Taxonomy" id="2029103"/>
    <lineage>
        <taxon>Bacteria</taxon>
        <taxon>Pseudomonadati</taxon>
        <taxon>Pseudomonadota</taxon>
        <taxon>Alphaproteobacteria</taxon>
        <taxon>Rhodobacterales</taxon>
        <taxon>Roseobacteraceae</taxon>
        <taxon>Actibacterium</taxon>
    </lineage>
</organism>
<dbReference type="OrthoDB" id="9795306at2"/>
<dbReference type="Proteomes" id="UP000606730">
    <property type="component" value="Unassembled WGS sequence"/>
</dbReference>
<dbReference type="CDD" id="cd06588">
    <property type="entry name" value="PhnB_like"/>
    <property type="match status" value="1"/>
</dbReference>
<dbReference type="InterPro" id="IPR028973">
    <property type="entry name" value="PhnB-like"/>
</dbReference>
<dbReference type="RefSeq" id="WP_095596617.1">
    <property type="nucleotide sequence ID" value="NZ_BMKN01000001.1"/>
</dbReference>
<gene>
    <name evidence="2" type="ORF">GCM10011517_04640</name>
</gene>
<feature type="domain" description="PhnB-like" evidence="1">
    <location>
        <begin position="3"/>
        <end position="129"/>
    </location>
</feature>
<evidence type="ECO:0000313" key="2">
    <source>
        <dbReference type="EMBL" id="GGE39997.1"/>
    </source>
</evidence>